<name>A0A670JNG0_PODMU</name>
<dbReference type="Ensembl" id="ENSPMRT00000026990.1">
    <property type="protein sequence ID" value="ENSPMRP00000025425.1"/>
    <property type="gene ID" value="ENSPMRG00000016459.1"/>
</dbReference>
<feature type="compositionally biased region" description="Basic residues" evidence="1">
    <location>
        <begin position="36"/>
        <end position="55"/>
    </location>
</feature>
<accession>A0A670JNG0</accession>
<sequence>MGRNSNKRAPTTATQRLKQDYLRIKKRPSALYTILRRSKTKTSGSGRKRRQKHMGLPRYLVPNSGTNTAMYRTGKNKSLVLGGAGRGKCNLGQRRRRNELRLRWDSCFLKTGSPQNGLVALFLLTSGSVLEFFSSFSLGFAHFGDTRGFPMTWGGGGRVHKPPVNGKI</sequence>
<feature type="region of interest" description="Disordered" evidence="1">
    <location>
        <begin position="36"/>
        <end position="68"/>
    </location>
</feature>
<keyword evidence="4" id="KW-1185">Reference proteome</keyword>
<keyword evidence="2" id="KW-1133">Transmembrane helix</keyword>
<dbReference type="Proteomes" id="UP000472272">
    <property type="component" value="Chromosome 13"/>
</dbReference>
<keyword evidence="2" id="KW-0472">Membrane</keyword>
<evidence type="ECO:0000313" key="4">
    <source>
        <dbReference type="Proteomes" id="UP000472272"/>
    </source>
</evidence>
<reference evidence="3" key="2">
    <citation type="submission" date="2025-08" db="UniProtKB">
        <authorList>
            <consortium name="Ensembl"/>
        </authorList>
    </citation>
    <scope>IDENTIFICATION</scope>
</reference>
<organism evidence="3 4">
    <name type="scientific">Podarcis muralis</name>
    <name type="common">Wall lizard</name>
    <name type="synonym">Lacerta muralis</name>
    <dbReference type="NCBI Taxonomy" id="64176"/>
    <lineage>
        <taxon>Eukaryota</taxon>
        <taxon>Metazoa</taxon>
        <taxon>Chordata</taxon>
        <taxon>Craniata</taxon>
        <taxon>Vertebrata</taxon>
        <taxon>Euteleostomi</taxon>
        <taxon>Lepidosauria</taxon>
        <taxon>Squamata</taxon>
        <taxon>Bifurcata</taxon>
        <taxon>Unidentata</taxon>
        <taxon>Episquamata</taxon>
        <taxon>Laterata</taxon>
        <taxon>Lacertibaenia</taxon>
        <taxon>Lacertidae</taxon>
        <taxon>Podarcis</taxon>
    </lineage>
</organism>
<evidence type="ECO:0000313" key="3">
    <source>
        <dbReference type="Ensembl" id="ENSPMRP00000025425.1"/>
    </source>
</evidence>
<evidence type="ECO:0000256" key="2">
    <source>
        <dbReference type="SAM" id="Phobius"/>
    </source>
</evidence>
<reference evidence="3" key="3">
    <citation type="submission" date="2025-09" db="UniProtKB">
        <authorList>
            <consortium name="Ensembl"/>
        </authorList>
    </citation>
    <scope>IDENTIFICATION</scope>
</reference>
<reference evidence="3 4" key="1">
    <citation type="journal article" date="2019" name="Proc. Natl. Acad. Sci. U.S.A.">
        <title>Regulatory changes in pterin and carotenoid genes underlie balanced color polymorphisms in the wall lizard.</title>
        <authorList>
            <person name="Andrade P."/>
            <person name="Pinho C."/>
            <person name="Perez I de Lanuza G."/>
            <person name="Afonso S."/>
            <person name="Brejcha J."/>
            <person name="Rubin C.J."/>
            <person name="Wallerman O."/>
            <person name="Pereira P."/>
            <person name="Sabatino S.J."/>
            <person name="Bellati A."/>
            <person name="Pellitteri-Rosa D."/>
            <person name="Bosakova Z."/>
            <person name="Bunikis I."/>
            <person name="Carretero M.A."/>
            <person name="Feiner N."/>
            <person name="Marsik P."/>
            <person name="Pauperio F."/>
            <person name="Salvi D."/>
            <person name="Soler L."/>
            <person name="While G.M."/>
            <person name="Uller T."/>
            <person name="Font E."/>
            <person name="Andersson L."/>
            <person name="Carneiro M."/>
        </authorList>
    </citation>
    <scope>NUCLEOTIDE SEQUENCE</scope>
</reference>
<evidence type="ECO:0000256" key="1">
    <source>
        <dbReference type="SAM" id="MobiDB-lite"/>
    </source>
</evidence>
<dbReference type="AlphaFoldDB" id="A0A670JNG0"/>
<proteinExistence type="predicted"/>
<protein>
    <submittedName>
        <fullName evidence="3">Uncharacterized protein</fullName>
    </submittedName>
</protein>
<keyword evidence="2" id="KW-0812">Transmembrane</keyword>
<feature type="transmembrane region" description="Helical" evidence="2">
    <location>
        <begin position="118"/>
        <end position="143"/>
    </location>
</feature>